<feature type="region of interest" description="Disordered" evidence="1">
    <location>
        <begin position="1"/>
        <end position="136"/>
    </location>
</feature>
<dbReference type="EMBL" id="ML979134">
    <property type="protein sequence ID" value="KAF1917278.1"/>
    <property type="molecule type" value="Genomic_DNA"/>
</dbReference>
<feature type="region of interest" description="Disordered" evidence="1">
    <location>
        <begin position="202"/>
        <end position="244"/>
    </location>
</feature>
<feature type="compositionally biased region" description="Low complexity" evidence="1">
    <location>
        <begin position="212"/>
        <end position="229"/>
    </location>
</feature>
<sequence>MGPGGMGPGGMGMGPGGMGMGPGGMGPGGMGPGGIGPRGMMPNAMFPPQDLPPRYSNASMHPPPAGLQAPYNAYPPSPSSTSSAPANPPARPPHRTPANKHVPMGAYAQTSTPSPKGPRARAPASTAERVHRKTPAGGREWIQGDDFLDACLCTTNCTCRAGHRVLYRSRDDGVGSGSDADGRYNMGEIRYVLKKELGRDCGDHSGCRGARRGSSASSDSSTPSGKTSRQAGKKAASKRGDDMRGFKDDMLAALDERFDRFARERARSRAGGSVGSTPRPPFAAPFGLQSPVHGGGVDPLVAQKLGMGMGAAPGHPYAGLPAVPPMGVMNNRHPGIGHPGMGNPGGMHPMRPGPMQMPMGGMPFRDDMSAADMDGMGMGDGYFAGTRRGKGMQARFLSPGSGGMDIDATAYYRGRTGFSGRGGRGRNHPQRPARFAGNDDFDLDMGPSRRPGLAKPNHQDSFDNLAGAHMDDDDGRPQGIGSPRGNAGKKGRGRGPGRHQARIESTDDDGSYKG</sequence>
<feature type="region of interest" description="Disordered" evidence="1">
    <location>
        <begin position="416"/>
        <end position="514"/>
    </location>
</feature>
<feature type="compositionally biased region" description="Basic residues" evidence="1">
    <location>
        <begin position="487"/>
        <end position="500"/>
    </location>
</feature>
<protein>
    <submittedName>
        <fullName evidence="2">Uncharacterized protein</fullName>
    </submittedName>
</protein>
<dbReference type="AlphaFoldDB" id="A0A6A5QQY3"/>
<keyword evidence="3" id="KW-1185">Reference proteome</keyword>
<evidence type="ECO:0000313" key="2">
    <source>
        <dbReference type="EMBL" id="KAF1917278.1"/>
    </source>
</evidence>
<dbReference type="OrthoDB" id="3801350at2759"/>
<name>A0A6A5QQY3_AMPQU</name>
<dbReference type="Proteomes" id="UP000800096">
    <property type="component" value="Unassembled WGS sequence"/>
</dbReference>
<evidence type="ECO:0000256" key="1">
    <source>
        <dbReference type="SAM" id="MobiDB-lite"/>
    </source>
</evidence>
<feature type="compositionally biased region" description="Basic and acidic residues" evidence="1">
    <location>
        <begin position="501"/>
        <end position="514"/>
    </location>
</feature>
<feature type="compositionally biased region" description="Gly residues" evidence="1">
    <location>
        <begin position="1"/>
        <end position="37"/>
    </location>
</feature>
<reference evidence="2" key="1">
    <citation type="journal article" date="2020" name="Stud. Mycol.">
        <title>101 Dothideomycetes genomes: a test case for predicting lifestyles and emergence of pathogens.</title>
        <authorList>
            <person name="Haridas S."/>
            <person name="Albert R."/>
            <person name="Binder M."/>
            <person name="Bloem J."/>
            <person name="Labutti K."/>
            <person name="Salamov A."/>
            <person name="Andreopoulos B."/>
            <person name="Baker S."/>
            <person name="Barry K."/>
            <person name="Bills G."/>
            <person name="Bluhm B."/>
            <person name="Cannon C."/>
            <person name="Castanera R."/>
            <person name="Culley D."/>
            <person name="Daum C."/>
            <person name="Ezra D."/>
            <person name="Gonzalez J."/>
            <person name="Henrissat B."/>
            <person name="Kuo A."/>
            <person name="Liang C."/>
            <person name="Lipzen A."/>
            <person name="Lutzoni F."/>
            <person name="Magnuson J."/>
            <person name="Mondo S."/>
            <person name="Nolan M."/>
            <person name="Ohm R."/>
            <person name="Pangilinan J."/>
            <person name="Park H.-J."/>
            <person name="Ramirez L."/>
            <person name="Alfaro M."/>
            <person name="Sun H."/>
            <person name="Tritt A."/>
            <person name="Yoshinaga Y."/>
            <person name="Zwiers L.-H."/>
            <person name="Turgeon B."/>
            <person name="Goodwin S."/>
            <person name="Spatafora J."/>
            <person name="Crous P."/>
            <person name="Grigoriev I."/>
        </authorList>
    </citation>
    <scope>NUCLEOTIDE SEQUENCE</scope>
    <source>
        <strain evidence="2">HMLAC05119</strain>
    </source>
</reference>
<proteinExistence type="predicted"/>
<gene>
    <name evidence="2" type="ORF">BDU57DRAFT_546590</name>
</gene>
<evidence type="ECO:0000313" key="3">
    <source>
        <dbReference type="Proteomes" id="UP000800096"/>
    </source>
</evidence>
<accession>A0A6A5QQY3</accession>
<organism evidence="2 3">
    <name type="scientific">Ampelomyces quisqualis</name>
    <name type="common">Powdery mildew agent</name>
    <dbReference type="NCBI Taxonomy" id="50730"/>
    <lineage>
        <taxon>Eukaryota</taxon>
        <taxon>Fungi</taxon>
        <taxon>Dikarya</taxon>
        <taxon>Ascomycota</taxon>
        <taxon>Pezizomycotina</taxon>
        <taxon>Dothideomycetes</taxon>
        <taxon>Pleosporomycetidae</taxon>
        <taxon>Pleosporales</taxon>
        <taxon>Pleosporineae</taxon>
        <taxon>Phaeosphaeriaceae</taxon>
        <taxon>Ampelomyces</taxon>
    </lineage>
</organism>